<proteinExistence type="predicted"/>
<evidence type="ECO:0000313" key="3">
    <source>
        <dbReference type="Proteomes" id="UP000266643"/>
    </source>
</evidence>
<dbReference type="AlphaFoldDB" id="A0A397C655"/>
<dbReference type="Proteomes" id="UP000266643">
    <property type="component" value="Unassembled WGS sequence"/>
</dbReference>
<feature type="signal peptide" evidence="1">
    <location>
        <begin position="1"/>
        <end position="21"/>
    </location>
</feature>
<reference evidence="2 3" key="1">
    <citation type="submission" date="2018-08" db="EMBL/GenBank/DDBJ databases">
        <title>Aphanomyces genome sequencing and annotation.</title>
        <authorList>
            <person name="Minardi D."/>
            <person name="Oidtmann B."/>
            <person name="Van Der Giezen M."/>
            <person name="Studholme D.J."/>
        </authorList>
    </citation>
    <scope>NUCLEOTIDE SEQUENCE [LARGE SCALE GENOMIC DNA]</scope>
    <source>
        <strain evidence="2 3">D2</strain>
    </source>
</reference>
<dbReference type="VEuPathDB" id="FungiDB:H257_08676"/>
<dbReference type="EMBL" id="QUTD01011320">
    <property type="protein sequence ID" value="RHY40157.1"/>
    <property type="molecule type" value="Genomic_DNA"/>
</dbReference>
<accession>A0A397C655</accession>
<feature type="chain" id="PRO_5017424004" description="Secreted protein" evidence="1">
    <location>
        <begin position="22"/>
        <end position="918"/>
    </location>
</feature>
<comment type="caution">
    <text evidence="2">The sequence shown here is derived from an EMBL/GenBank/DDBJ whole genome shotgun (WGS) entry which is preliminary data.</text>
</comment>
<sequence length="918" mass="98666">MRGLWWGAVLMLTAMTSQTGAAYMPFSMNLATSPRSVQVHLLMSLSASLGDLNSEASNITTALEDFLARAGSANTNVTVVDANVIGVSELSFQSKGRLEVTLDVALTNVAPRNQIVQAWHNSTIYQDIEILVEALNAATTNQPTSSPPVWQFNRLVFLPSAEPSPPPDNTTDLPGASLVIDMVVNAANDPISTLLEQTQNVIALATAWTPSDVNVVEPVPVTLWTPHLRFACDGPLTHWTAQVRVAFAVLFNVSYDNVQCVAESATDHTTLWELQVRDPWHRADLLTRFDALELWHDSFLPFVDAPPPNCTVLEGADGVYSALPTQYPSSAAPWKGVADESSPVCLVRQLVPLQRSTSVDSYGNPPSGPCVTKLCVELSLMSTGSPPLVLDLVEMTHNVQFVNVNATALLLDQFATWTLQTTEEVLDVTLYFRVATTQPHHEPTSTNDVVLAVQLHVLQTADVREVSVTPVLLLDDESTASAGTKSDLTETVLACFDDSYDATWQTIDRCAACHDLTLKCLQSEACAAVATCVGSAYPTVFLSFPIGYVDIVPAATLATCQGRAPSVTAWRQFITATVCFVQSSCPSSTDAVDRMASLTITPASHTLRLPRRVDTARLVFRMDDGTVVASFTWTTYWRPNDLAMSLQSQLANVTTATTIDVAHAVSLDGDNVITITYTNHIGQLPHLVVLTSRQSLDRPIEATQATLVKTVQPLDLSQYKVAPSPCPCGSFSTAFYAQMMSSATSLGLSQPFVDISSVLEAAAPSDAVVTSCFAALSCPLTPPQPHTAVLFTLTPTSVTLLVYPTTDEADFYAADFTFGPVPAVLSVSPNSTGSSLLASLLAQDSATSPGVTIDQTCDNARVCRVVVVLPHLAGPVPTVDVQATTNANINYLVSYPPPVDRSTTPDGRRHQRLELQLF</sequence>
<organism evidence="2 3">
    <name type="scientific">Aphanomyces astaci</name>
    <name type="common">Crayfish plague agent</name>
    <dbReference type="NCBI Taxonomy" id="112090"/>
    <lineage>
        <taxon>Eukaryota</taxon>
        <taxon>Sar</taxon>
        <taxon>Stramenopiles</taxon>
        <taxon>Oomycota</taxon>
        <taxon>Saprolegniomycetes</taxon>
        <taxon>Saprolegniales</taxon>
        <taxon>Verrucalvaceae</taxon>
        <taxon>Aphanomyces</taxon>
    </lineage>
</organism>
<evidence type="ECO:0000256" key="1">
    <source>
        <dbReference type="SAM" id="SignalP"/>
    </source>
</evidence>
<evidence type="ECO:0008006" key="4">
    <source>
        <dbReference type="Google" id="ProtNLM"/>
    </source>
</evidence>
<evidence type="ECO:0000313" key="2">
    <source>
        <dbReference type="EMBL" id="RHY40157.1"/>
    </source>
</evidence>
<name>A0A397C655_APHAT</name>
<protein>
    <recommendedName>
        <fullName evidence="4">Secreted protein</fullName>
    </recommendedName>
</protein>
<gene>
    <name evidence="2" type="ORF">DYB30_007391</name>
</gene>
<keyword evidence="1" id="KW-0732">Signal</keyword>